<evidence type="ECO:0008006" key="3">
    <source>
        <dbReference type="Google" id="ProtNLM"/>
    </source>
</evidence>
<evidence type="ECO:0000256" key="1">
    <source>
        <dbReference type="SAM" id="MobiDB-lite"/>
    </source>
</evidence>
<gene>
    <name evidence="2" type="ORF">LDAN0321_LOCUS575</name>
</gene>
<feature type="compositionally biased region" description="Basic and acidic residues" evidence="1">
    <location>
        <begin position="132"/>
        <end position="145"/>
    </location>
</feature>
<organism evidence="2">
    <name type="scientific">Leptocylindrus danicus</name>
    <dbReference type="NCBI Taxonomy" id="163516"/>
    <lineage>
        <taxon>Eukaryota</taxon>
        <taxon>Sar</taxon>
        <taxon>Stramenopiles</taxon>
        <taxon>Ochrophyta</taxon>
        <taxon>Bacillariophyta</taxon>
        <taxon>Coscinodiscophyceae</taxon>
        <taxon>Chaetocerotophycidae</taxon>
        <taxon>Leptocylindrales</taxon>
        <taxon>Leptocylindraceae</taxon>
        <taxon>Leptocylindrus</taxon>
    </lineage>
</organism>
<feature type="compositionally biased region" description="Low complexity" evidence="1">
    <location>
        <begin position="146"/>
        <end position="163"/>
    </location>
</feature>
<protein>
    <recommendedName>
        <fullName evidence="3">PDZ domain-containing protein</fullName>
    </recommendedName>
</protein>
<sequence length="173" mass="18805">MYQDIIDVHCPPGTLGVTLSQICGTEVRKTTITKINRGSVLRRLVKVDDVVLALDGVDVTKPANNELVSKMVAAKSQNPVRILRVGRRKRQGALSNSGSVAAGSKRASLDSSHSRNGDSSSSPPVTVDLTDEVDKLREENRRLQEQLRLALASSSSPVVVNNNDSPKRRRRTP</sequence>
<dbReference type="EMBL" id="HBGY01000886">
    <property type="protein sequence ID" value="CAD9555639.1"/>
    <property type="molecule type" value="Transcribed_RNA"/>
</dbReference>
<name>A0A7S2JSQ6_9STRA</name>
<accession>A0A7S2JSQ6</accession>
<dbReference type="SUPFAM" id="SSF50156">
    <property type="entry name" value="PDZ domain-like"/>
    <property type="match status" value="1"/>
</dbReference>
<evidence type="ECO:0000313" key="2">
    <source>
        <dbReference type="EMBL" id="CAD9555639.1"/>
    </source>
</evidence>
<proteinExistence type="predicted"/>
<reference evidence="2" key="1">
    <citation type="submission" date="2021-01" db="EMBL/GenBank/DDBJ databases">
        <authorList>
            <person name="Corre E."/>
            <person name="Pelletier E."/>
            <person name="Niang G."/>
            <person name="Scheremetjew M."/>
            <person name="Finn R."/>
            <person name="Kale V."/>
            <person name="Holt S."/>
            <person name="Cochrane G."/>
            <person name="Meng A."/>
            <person name="Brown T."/>
            <person name="Cohen L."/>
        </authorList>
    </citation>
    <scope>NUCLEOTIDE SEQUENCE</scope>
    <source>
        <strain evidence="2">B650</strain>
    </source>
</reference>
<dbReference type="InterPro" id="IPR036034">
    <property type="entry name" value="PDZ_sf"/>
</dbReference>
<feature type="region of interest" description="Disordered" evidence="1">
    <location>
        <begin position="87"/>
        <end position="173"/>
    </location>
</feature>
<dbReference type="AlphaFoldDB" id="A0A7S2JSQ6"/>